<dbReference type="NCBIfam" id="NF033516">
    <property type="entry name" value="transpos_IS3"/>
    <property type="match status" value="1"/>
</dbReference>
<dbReference type="GO" id="GO:0015074">
    <property type="term" value="P:DNA integration"/>
    <property type="evidence" value="ECO:0007669"/>
    <property type="project" value="InterPro"/>
</dbReference>
<dbReference type="HOGENOM" id="CLU_027402_4_2_5"/>
<sequence length="289" mass="33766">MRYAFIQAHSKSYSVESLCRVLDVSRSGFYGWLNRTSTSKAEENQLLEEWIAEIFKVSRSTYGTRRIRKALNEHGVRVSRRRVSRIKRKLGLVCKAQKRYKVVTTDSNHALPIAPNLLDRQFDTERPDNAYVGDITYIPTKEGWLYLAVWIDLYSRAVVGWSMADPMKAELVTDALRMAFFKRRPEAGLIVHSDRGSQYASELLRKYLDERGYTQSMSRRGNCWDNAPAESFFHTLKVELVSSCDFKTRDEAKQIIFEYIEVFYNRKRKHSSIGYMSPSQYEIEWFKSA</sequence>
<dbReference type="InterPro" id="IPR050900">
    <property type="entry name" value="Transposase_IS3/IS150/IS904"/>
</dbReference>
<evidence type="ECO:0000313" key="2">
    <source>
        <dbReference type="EMBL" id="ABK43642.1"/>
    </source>
</evidence>
<protein>
    <submittedName>
        <fullName evidence="2">Integrase, catalytic region</fullName>
    </submittedName>
</protein>
<dbReference type="Proteomes" id="UP000002586">
    <property type="component" value="Chromosome"/>
</dbReference>
<dbReference type="PROSITE" id="PS50994">
    <property type="entry name" value="INTEGRASE"/>
    <property type="match status" value="1"/>
</dbReference>
<gene>
    <name evidence="2" type="ordered locus">Mmc1_1127</name>
</gene>
<dbReference type="Gene3D" id="3.30.420.10">
    <property type="entry name" value="Ribonuclease H-like superfamily/Ribonuclease H"/>
    <property type="match status" value="1"/>
</dbReference>
<reference evidence="3" key="1">
    <citation type="journal article" date="2009" name="Appl. Environ. Microbiol.">
        <title>Complete genome sequence of the chemolithoautotrophic marine magnetotactic coccus strain MC-1.</title>
        <authorList>
            <person name="Schubbe S."/>
            <person name="Williams T.J."/>
            <person name="Xie G."/>
            <person name="Kiss H.E."/>
            <person name="Brettin T.S."/>
            <person name="Martinez D."/>
            <person name="Ross C.A."/>
            <person name="Schuler D."/>
            <person name="Cox B.L."/>
            <person name="Nealson K.H."/>
            <person name="Bazylinski D.A."/>
        </authorList>
    </citation>
    <scope>NUCLEOTIDE SEQUENCE [LARGE SCALE GENOMIC DNA]</scope>
    <source>
        <strain evidence="3">ATCC BAA-1437 / JCM 17883 / MC-1</strain>
    </source>
</reference>
<dbReference type="STRING" id="156889.Mmc1_1127"/>
<dbReference type="InterPro" id="IPR025948">
    <property type="entry name" value="HTH-like_dom"/>
</dbReference>
<dbReference type="AlphaFoldDB" id="A0L6P9"/>
<dbReference type="Pfam" id="PF13276">
    <property type="entry name" value="HTH_21"/>
    <property type="match status" value="1"/>
</dbReference>
<accession>A0L6P9</accession>
<evidence type="ECO:0000259" key="1">
    <source>
        <dbReference type="PROSITE" id="PS50994"/>
    </source>
</evidence>
<dbReference type="SUPFAM" id="SSF53098">
    <property type="entry name" value="Ribonuclease H-like"/>
    <property type="match status" value="1"/>
</dbReference>
<keyword evidence="3" id="KW-1185">Reference proteome</keyword>
<dbReference type="eggNOG" id="COG2801">
    <property type="taxonomic scope" value="Bacteria"/>
</dbReference>
<proteinExistence type="predicted"/>
<reference evidence="2 3" key="2">
    <citation type="journal article" date="2012" name="Int. J. Syst. Evol. Microbiol.">
        <title>Magnetococcus marinus gen. nov., sp. nov., a marine, magnetotactic bacterium that represents a novel lineage (Magnetococcaceae fam. nov.; Magnetococcales ord. nov.) at the base of the Alphaproteobacteria.</title>
        <authorList>
            <person name="Bazylinski D.A."/>
            <person name="Williams T.J."/>
            <person name="Lefevre C.T."/>
            <person name="Berg R.J."/>
            <person name="Zhang C.L."/>
            <person name="Bowser S.S."/>
            <person name="Dean A.J."/>
            <person name="Beveridge T.J."/>
        </authorList>
    </citation>
    <scope>NUCLEOTIDE SEQUENCE [LARGE SCALE GENOMIC DNA]</scope>
    <source>
        <strain evidence="3">ATCC BAA-1437 / JCM 17883 / MC-1</strain>
    </source>
</reference>
<dbReference type="InterPro" id="IPR048020">
    <property type="entry name" value="Transpos_IS3"/>
</dbReference>
<dbReference type="Pfam" id="PF13333">
    <property type="entry name" value="rve_2"/>
    <property type="match status" value="1"/>
</dbReference>
<dbReference type="GO" id="GO:0003676">
    <property type="term" value="F:nucleic acid binding"/>
    <property type="evidence" value="ECO:0007669"/>
    <property type="project" value="InterPro"/>
</dbReference>
<feature type="domain" description="Integrase catalytic" evidence="1">
    <location>
        <begin position="123"/>
        <end position="286"/>
    </location>
</feature>
<dbReference type="Pfam" id="PF00665">
    <property type="entry name" value="rve"/>
    <property type="match status" value="1"/>
</dbReference>
<dbReference type="InterPro" id="IPR001584">
    <property type="entry name" value="Integrase_cat-core"/>
</dbReference>
<dbReference type="EMBL" id="CP000471">
    <property type="protein sequence ID" value="ABK43642.1"/>
    <property type="molecule type" value="Genomic_DNA"/>
</dbReference>
<dbReference type="InterPro" id="IPR036397">
    <property type="entry name" value="RNaseH_sf"/>
</dbReference>
<dbReference type="KEGG" id="mgm:Mmc1_1127"/>
<dbReference type="PANTHER" id="PTHR46889">
    <property type="entry name" value="TRANSPOSASE INSF FOR INSERTION SEQUENCE IS3B-RELATED"/>
    <property type="match status" value="1"/>
</dbReference>
<evidence type="ECO:0000313" key="3">
    <source>
        <dbReference type="Proteomes" id="UP000002586"/>
    </source>
</evidence>
<organism evidence="2 3">
    <name type="scientific">Magnetococcus marinus (strain ATCC BAA-1437 / JCM 17883 / MC-1)</name>
    <dbReference type="NCBI Taxonomy" id="156889"/>
    <lineage>
        <taxon>Bacteria</taxon>
        <taxon>Pseudomonadati</taxon>
        <taxon>Pseudomonadota</taxon>
        <taxon>Magnetococcia</taxon>
        <taxon>Magnetococcales</taxon>
        <taxon>Magnetococcaceae</taxon>
        <taxon>Magnetococcus</taxon>
    </lineage>
</organism>
<name>A0L6P9_MAGMM</name>
<dbReference type="PANTHER" id="PTHR46889:SF4">
    <property type="entry name" value="TRANSPOSASE INSO FOR INSERTION SEQUENCE ELEMENT IS911B-RELATED"/>
    <property type="match status" value="1"/>
</dbReference>
<dbReference type="InterPro" id="IPR012337">
    <property type="entry name" value="RNaseH-like_sf"/>
</dbReference>